<keyword evidence="3" id="KW-1185">Reference proteome</keyword>
<evidence type="ECO:0000259" key="1">
    <source>
        <dbReference type="Pfam" id="PF03466"/>
    </source>
</evidence>
<dbReference type="EMBL" id="JBBKZV010000017">
    <property type="protein sequence ID" value="MEJ8824849.1"/>
    <property type="molecule type" value="Genomic_DNA"/>
</dbReference>
<reference evidence="2 3" key="1">
    <citation type="submission" date="2024-03" db="EMBL/GenBank/DDBJ databases">
        <title>Novel species of the genus Variovorax.</title>
        <authorList>
            <person name="Liu Q."/>
            <person name="Xin Y.-H."/>
        </authorList>
    </citation>
    <scope>NUCLEOTIDE SEQUENCE [LARGE SCALE GENOMIC DNA]</scope>
    <source>
        <strain evidence="2 3">KACC 18501</strain>
    </source>
</reference>
<dbReference type="RefSeq" id="WP_340365874.1">
    <property type="nucleotide sequence ID" value="NZ_JBBKZV010000017.1"/>
</dbReference>
<sequence>MALEINTGMMLPQAVAAGLGIGEVPTHLARRFPSLVQVWPDRAEPYDMWLVMHGDLKRTARVRAVADAVVEAFEREEA</sequence>
<dbReference type="SUPFAM" id="SSF53850">
    <property type="entry name" value="Periplasmic binding protein-like II"/>
    <property type="match status" value="1"/>
</dbReference>
<gene>
    <name evidence="2" type="ORF">WKW80_22925</name>
</gene>
<protein>
    <submittedName>
        <fullName evidence="2">LysR substrate-binding domain-containing protein</fullName>
    </submittedName>
</protein>
<name>A0ABU8W468_9BURK</name>
<evidence type="ECO:0000313" key="3">
    <source>
        <dbReference type="Proteomes" id="UP001363010"/>
    </source>
</evidence>
<proteinExistence type="predicted"/>
<organism evidence="2 3">
    <name type="scientific">Variovorax humicola</name>
    <dbReference type="NCBI Taxonomy" id="1769758"/>
    <lineage>
        <taxon>Bacteria</taxon>
        <taxon>Pseudomonadati</taxon>
        <taxon>Pseudomonadota</taxon>
        <taxon>Betaproteobacteria</taxon>
        <taxon>Burkholderiales</taxon>
        <taxon>Comamonadaceae</taxon>
        <taxon>Variovorax</taxon>
    </lineage>
</organism>
<accession>A0ABU8W468</accession>
<comment type="caution">
    <text evidence="2">The sequence shown here is derived from an EMBL/GenBank/DDBJ whole genome shotgun (WGS) entry which is preliminary data.</text>
</comment>
<feature type="domain" description="LysR substrate-binding" evidence="1">
    <location>
        <begin position="2"/>
        <end position="73"/>
    </location>
</feature>
<dbReference type="InterPro" id="IPR005119">
    <property type="entry name" value="LysR_subst-bd"/>
</dbReference>
<dbReference type="Proteomes" id="UP001363010">
    <property type="component" value="Unassembled WGS sequence"/>
</dbReference>
<dbReference type="Pfam" id="PF03466">
    <property type="entry name" value="LysR_substrate"/>
    <property type="match status" value="1"/>
</dbReference>
<evidence type="ECO:0000313" key="2">
    <source>
        <dbReference type="EMBL" id="MEJ8824849.1"/>
    </source>
</evidence>
<dbReference type="Gene3D" id="3.40.190.290">
    <property type="match status" value="1"/>
</dbReference>